<evidence type="ECO:0000256" key="2">
    <source>
        <dbReference type="SAM" id="MobiDB-lite"/>
    </source>
</evidence>
<dbReference type="Gene3D" id="1.10.1280.10">
    <property type="entry name" value="Di-copper center containing domain from catechol oxidase"/>
    <property type="match status" value="1"/>
</dbReference>
<dbReference type="AlphaFoldDB" id="A0A0B4IAB3"/>
<keyword evidence="3" id="KW-0472">Membrane</keyword>
<organism evidence="6 7">
    <name type="scientific">Metarhizium guizhouense (strain ARSEF 977)</name>
    <dbReference type="NCBI Taxonomy" id="1276136"/>
    <lineage>
        <taxon>Eukaryota</taxon>
        <taxon>Fungi</taxon>
        <taxon>Dikarya</taxon>
        <taxon>Ascomycota</taxon>
        <taxon>Pezizomycotina</taxon>
        <taxon>Sordariomycetes</taxon>
        <taxon>Hypocreomycetidae</taxon>
        <taxon>Hypocreales</taxon>
        <taxon>Clavicipitaceae</taxon>
        <taxon>Metarhizium</taxon>
    </lineage>
</organism>
<dbReference type="PROSITE" id="PS00498">
    <property type="entry name" value="TYROSINASE_2"/>
    <property type="match status" value="1"/>
</dbReference>
<dbReference type="EMBL" id="AZNH01000004">
    <property type="protein sequence ID" value="KID90859.1"/>
    <property type="molecule type" value="Genomic_DNA"/>
</dbReference>
<name>A0A0B4IAB3_METGA</name>
<protein>
    <submittedName>
        <fullName evidence="6">Tyrosinase</fullName>
    </submittedName>
</protein>
<dbReference type="SUPFAM" id="SSF48056">
    <property type="entry name" value="Di-copper centre-containing domain"/>
    <property type="match status" value="1"/>
</dbReference>
<dbReference type="Pfam" id="PF00264">
    <property type="entry name" value="Tyrosinase"/>
    <property type="match status" value="1"/>
</dbReference>
<proteinExistence type="predicted"/>
<feature type="domain" description="Tyrosinase copper-binding" evidence="4">
    <location>
        <begin position="131"/>
        <end position="148"/>
    </location>
</feature>
<evidence type="ECO:0000256" key="1">
    <source>
        <dbReference type="ARBA" id="ARBA00022723"/>
    </source>
</evidence>
<feature type="transmembrane region" description="Helical" evidence="3">
    <location>
        <begin position="44"/>
        <end position="65"/>
    </location>
</feature>
<dbReference type="OrthoDB" id="6132182at2759"/>
<sequence>MRLPSLGPEPNYTALGNSDSESQSTKVSTHTSFVANLRARLRPFFLCFSAIVSLGFVVWVVLAPIEERPAKQAVCTSPPIRREWRALTLTEKHDFIRAVQCISKTPSARDGNLTIYDDIAVLHGGIGSWCHRSACFLPWHRNILAVIEAILKDRCHYRGSMPYWDWSLDWMNLANSSIWDHATGFGGDGDKDGPETVGEGRCVTDGPFTELRPVIYNHTRKVHCLSRGFRDGDIKGRLSGEKFSPENVGSILRLGNYTDFLQRVERDLHNTLHTSINGDFKAMTAANDPLFFLHHANLDRLWWRWQRENPSVRLFEYSGRHMYNSTGPASDGDVLMYGGFTNDLPVREVMSTEGRQLCYTY</sequence>
<dbReference type="InterPro" id="IPR050316">
    <property type="entry name" value="Tyrosinase/Hemocyanin"/>
</dbReference>
<dbReference type="HOGENOM" id="CLU_035914_1_2_1"/>
<feature type="domain" description="Tyrosinase copper-binding" evidence="5">
    <location>
        <begin position="288"/>
        <end position="299"/>
    </location>
</feature>
<dbReference type="InterPro" id="IPR002227">
    <property type="entry name" value="Tyrosinase_Cu-bd"/>
</dbReference>
<evidence type="ECO:0000256" key="3">
    <source>
        <dbReference type="SAM" id="Phobius"/>
    </source>
</evidence>
<dbReference type="Proteomes" id="UP000031192">
    <property type="component" value="Unassembled WGS sequence"/>
</dbReference>
<dbReference type="PROSITE" id="PS00497">
    <property type="entry name" value="TYROSINASE_1"/>
    <property type="match status" value="1"/>
</dbReference>
<dbReference type="PANTHER" id="PTHR11474:SF127">
    <property type="entry name" value="TYROSINASE COPPER-BINDING DOMAIN-CONTAINING PROTEIN"/>
    <property type="match status" value="1"/>
</dbReference>
<evidence type="ECO:0000313" key="6">
    <source>
        <dbReference type="EMBL" id="KID90859.1"/>
    </source>
</evidence>
<keyword evidence="3" id="KW-0812">Transmembrane</keyword>
<feature type="region of interest" description="Disordered" evidence="2">
    <location>
        <begin position="1"/>
        <end position="24"/>
    </location>
</feature>
<dbReference type="PANTHER" id="PTHR11474">
    <property type="entry name" value="TYROSINASE FAMILY MEMBER"/>
    <property type="match status" value="1"/>
</dbReference>
<gene>
    <name evidence="6" type="ORF">MGU_01813</name>
</gene>
<dbReference type="GO" id="GO:0046872">
    <property type="term" value="F:metal ion binding"/>
    <property type="evidence" value="ECO:0007669"/>
    <property type="project" value="UniProtKB-KW"/>
</dbReference>
<dbReference type="GO" id="GO:0016491">
    <property type="term" value="F:oxidoreductase activity"/>
    <property type="evidence" value="ECO:0007669"/>
    <property type="project" value="InterPro"/>
</dbReference>
<evidence type="ECO:0000259" key="5">
    <source>
        <dbReference type="PROSITE" id="PS00498"/>
    </source>
</evidence>
<comment type="caution">
    <text evidence="6">The sequence shown here is derived from an EMBL/GenBank/DDBJ whole genome shotgun (WGS) entry which is preliminary data.</text>
</comment>
<evidence type="ECO:0000313" key="7">
    <source>
        <dbReference type="Proteomes" id="UP000031192"/>
    </source>
</evidence>
<dbReference type="PRINTS" id="PR00092">
    <property type="entry name" value="TYROSINASE"/>
</dbReference>
<keyword evidence="7" id="KW-1185">Reference proteome</keyword>
<evidence type="ECO:0000259" key="4">
    <source>
        <dbReference type="PROSITE" id="PS00497"/>
    </source>
</evidence>
<reference evidence="6 7" key="1">
    <citation type="journal article" date="2014" name="Proc. Natl. Acad. Sci. U.S.A.">
        <title>Trajectory and genomic determinants of fungal-pathogen speciation and host adaptation.</title>
        <authorList>
            <person name="Hu X."/>
            <person name="Xiao G."/>
            <person name="Zheng P."/>
            <person name="Shang Y."/>
            <person name="Su Y."/>
            <person name="Zhang X."/>
            <person name="Liu X."/>
            <person name="Zhan S."/>
            <person name="St Leger R.J."/>
            <person name="Wang C."/>
        </authorList>
    </citation>
    <scope>NUCLEOTIDE SEQUENCE [LARGE SCALE GENOMIC DNA]</scope>
    <source>
        <strain evidence="6 7">ARSEF 977</strain>
    </source>
</reference>
<keyword evidence="1" id="KW-0479">Metal-binding</keyword>
<accession>A0A0B4IAB3</accession>
<feature type="compositionally biased region" description="Polar residues" evidence="2">
    <location>
        <begin position="14"/>
        <end position="24"/>
    </location>
</feature>
<keyword evidence="3" id="KW-1133">Transmembrane helix</keyword>
<dbReference type="InterPro" id="IPR008922">
    <property type="entry name" value="Di-copper_centre_dom_sf"/>
</dbReference>